<dbReference type="AlphaFoldDB" id="A0A0F9WCG9"/>
<feature type="compositionally biased region" description="Low complexity" evidence="1">
    <location>
        <begin position="73"/>
        <end position="89"/>
    </location>
</feature>
<feature type="region of interest" description="Disordered" evidence="1">
    <location>
        <begin position="301"/>
        <end position="338"/>
    </location>
</feature>
<gene>
    <name evidence="2" type="ORF">LCGC14_0297590</name>
</gene>
<reference evidence="2" key="1">
    <citation type="journal article" date="2015" name="Nature">
        <title>Complex archaea that bridge the gap between prokaryotes and eukaryotes.</title>
        <authorList>
            <person name="Spang A."/>
            <person name="Saw J.H."/>
            <person name="Jorgensen S.L."/>
            <person name="Zaremba-Niedzwiedzka K."/>
            <person name="Martijn J."/>
            <person name="Lind A.E."/>
            <person name="van Eijk R."/>
            <person name="Schleper C."/>
            <person name="Guy L."/>
            <person name="Ettema T.J."/>
        </authorList>
    </citation>
    <scope>NUCLEOTIDE SEQUENCE</scope>
</reference>
<organism evidence="2">
    <name type="scientific">marine sediment metagenome</name>
    <dbReference type="NCBI Taxonomy" id="412755"/>
    <lineage>
        <taxon>unclassified sequences</taxon>
        <taxon>metagenomes</taxon>
        <taxon>ecological metagenomes</taxon>
    </lineage>
</organism>
<name>A0A0F9WCG9_9ZZZZ</name>
<evidence type="ECO:0000256" key="1">
    <source>
        <dbReference type="SAM" id="MobiDB-lite"/>
    </source>
</evidence>
<dbReference type="EMBL" id="LAZR01000183">
    <property type="protein sequence ID" value="KKN83521.1"/>
    <property type="molecule type" value="Genomic_DNA"/>
</dbReference>
<evidence type="ECO:0000313" key="2">
    <source>
        <dbReference type="EMBL" id="KKN83521.1"/>
    </source>
</evidence>
<feature type="region of interest" description="Disordered" evidence="1">
    <location>
        <begin position="801"/>
        <end position="836"/>
    </location>
</feature>
<feature type="region of interest" description="Disordered" evidence="1">
    <location>
        <begin position="38"/>
        <end position="120"/>
    </location>
</feature>
<sequence length="849" mass="92962">MVGPAPEEEFVTGPFKGTFGIVPRKRKAAALMGQNVEEVVTPPGMGPSGETPVSPAPPPVSAPSETGRGGVGLPVAPASSPVVAPLGAPGSTYPVPPDDGVRPGESYPNMPPTERPELYSGVNPPGIPEPYSGIRPPGTSPALAAAAAPTTPAGQTDYAPEDIAGLNEAALATKNPEEQQAVTEFMEDKGLPVPLRLQLEKFKYERAQKRAEWEKGGWSPLPETKAGKKADSALRFHRGEEIQGPPKLYPADELAQLEFLNDESDAMLKWNYDADQAYDYAFKRYQVRYPDRPGPREFMGGAPEFREDRDLPVIGGGPGLSNEEGSRRRREQISRQTGIPVKELEKRQRTNDIATQERRRDNLNNIDQIGRGRSWEPNFYTSPGPTVPGAIRKGPSGEDIPAEAFPKLQKEVAPLLKKRSDLMGKLKDETLTPGEKKLVEYEIDILSREITKTGQKYADRPGEDPVVSAVRQVAPGTKTGDLMGGQKTLRDKAQARKGAGLTKVRSRKPLDVRGLKETKSAIEAVKGAASVPGQGQAALDMAEQIYYNARGANNYHQIPELAEMAALVKMQRNSGVSTQDAVRAAAYMVFGKDMAEMAVKRQARLAGEKKKAVAAEAKTNNEIMEGLIKSTAKLPEEEAGKFIDKLLDTYGNDPRFANTPAMRKLKIMQEVGAPLGKQPKEEKKGKPVRTTGQMNNRAEAFVYGGDPREDKSKKDEIARDEQGNTLYQGEATPYDYKTTTPAQRRNELRRRYKKFVRQHLKVGFSQDQIDRTWSFWIHHDDNPQIIKDWDVARPRGFPEFGEAVSTGSPVATTSSRQLDPQRTTADAPTATGPNGEKVVLVNGQWVPLQ</sequence>
<protein>
    <submittedName>
        <fullName evidence="2">Uncharacterized protein</fullName>
    </submittedName>
</protein>
<accession>A0A0F9WCG9</accession>
<feature type="compositionally biased region" description="Polar residues" evidence="1">
    <location>
        <begin position="805"/>
        <end position="826"/>
    </location>
</feature>
<comment type="caution">
    <text evidence="2">The sequence shown here is derived from an EMBL/GenBank/DDBJ whole genome shotgun (WGS) entry which is preliminary data.</text>
</comment>
<proteinExistence type="predicted"/>